<evidence type="ECO:0000313" key="2">
    <source>
        <dbReference type="EMBL" id="RIA77951.1"/>
    </source>
</evidence>
<reference evidence="2 3" key="1">
    <citation type="submission" date="2018-08" db="EMBL/GenBank/DDBJ databases">
        <title>Genomic Encyclopedia of Archaeal and Bacterial Type Strains, Phase II (KMG-II): from individual species to whole genera.</title>
        <authorList>
            <person name="Goeker M."/>
        </authorList>
    </citation>
    <scope>NUCLEOTIDE SEQUENCE [LARGE SCALE GENOMIC DNA]</scope>
    <source>
        <strain evidence="2 3">ATCC 27112</strain>
    </source>
</reference>
<dbReference type="Gene3D" id="3.40.50.410">
    <property type="entry name" value="von Willebrand factor, type A domain"/>
    <property type="match status" value="1"/>
</dbReference>
<dbReference type="Proteomes" id="UP000266506">
    <property type="component" value="Unassembled WGS sequence"/>
</dbReference>
<gene>
    <name evidence="2" type="ORF">EI71_00734</name>
</gene>
<dbReference type="InParanoid" id="A0A397S5F1"/>
<dbReference type="SUPFAM" id="SSF53300">
    <property type="entry name" value="vWA-like"/>
    <property type="match status" value="1"/>
</dbReference>
<dbReference type="AlphaFoldDB" id="A0A397S5F1"/>
<dbReference type="InterPro" id="IPR036465">
    <property type="entry name" value="vWFA_dom_sf"/>
</dbReference>
<keyword evidence="3" id="KW-1185">Reference proteome</keyword>
<organism evidence="2 3">
    <name type="scientific">Anaeroplasma bactoclasticum</name>
    <dbReference type="NCBI Taxonomy" id="2088"/>
    <lineage>
        <taxon>Bacteria</taxon>
        <taxon>Bacillati</taxon>
        <taxon>Mycoplasmatota</taxon>
        <taxon>Mollicutes</taxon>
        <taxon>Anaeroplasmatales</taxon>
        <taxon>Anaeroplasmataceae</taxon>
        <taxon>Anaeroplasma</taxon>
    </lineage>
</organism>
<comment type="caution">
    <text evidence="2">The sequence shown here is derived from an EMBL/GenBank/DDBJ whole genome shotgun (WGS) entry which is preliminary data.</text>
</comment>
<dbReference type="PIRSF" id="PIRSF020634">
    <property type="entry name" value="TerY_vWA"/>
    <property type="match status" value="1"/>
</dbReference>
<feature type="domain" description="VWFA" evidence="1">
    <location>
        <begin position="15"/>
        <end position="189"/>
    </location>
</feature>
<dbReference type="InterPro" id="IPR002035">
    <property type="entry name" value="VWF_A"/>
</dbReference>
<name>A0A397S5F1_9MOLU</name>
<dbReference type="SMART" id="SM00327">
    <property type="entry name" value="VWA"/>
    <property type="match status" value="1"/>
</dbReference>
<dbReference type="EMBL" id="QXEV01000005">
    <property type="protein sequence ID" value="RIA77951.1"/>
    <property type="molecule type" value="Genomic_DNA"/>
</dbReference>
<sequence length="226" mass="25049">MELEKFITNTGRPLPVFLLLDVSGSMSGTKIDTLNQCVKEMIKDFQNERMSEVALKLCVITFGGAGAKLHTELAPLKDVVFEDLQASGMTPMGAALTMASNIINDKEKVTSKGYRPVVVLVSDGYPNDSWEQPLDEFVNGKRTSKCEKWALGIGDGYDANMLQKFLGDSDKKVFDASVAKEITKFFKFVTLSTIARSKSQDPNTIINITELEEQVKEEMPKFDFGI</sequence>
<proteinExistence type="predicted"/>
<evidence type="ECO:0000259" key="1">
    <source>
        <dbReference type="PROSITE" id="PS50234"/>
    </source>
</evidence>
<dbReference type="Pfam" id="PF00092">
    <property type="entry name" value="VWA"/>
    <property type="match status" value="1"/>
</dbReference>
<dbReference type="OrthoDB" id="9806395at2"/>
<evidence type="ECO:0000313" key="3">
    <source>
        <dbReference type="Proteomes" id="UP000266506"/>
    </source>
</evidence>
<protein>
    <submittedName>
        <fullName evidence="2">Uncharacterized protein YegL</fullName>
    </submittedName>
</protein>
<dbReference type="InterPro" id="IPR011392">
    <property type="entry name" value="Tellurite-R_TerY"/>
</dbReference>
<dbReference type="RefSeq" id="WP_119015900.1">
    <property type="nucleotide sequence ID" value="NZ_QXEV01000005.1"/>
</dbReference>
<dbReference type="PROSITE" id="PS50234">
    <property type="entry name" value="VWFA"/>
    <property type="match status" value="1"/>
</dbReference>
<accession>A0A397S5F1</accession>